<keyword evidence="9" id="KW-1185">Reference proteome</keyword>
<dbReference type="PROSITE" id="PS50011">
    <property type="entry name" value="PROTEIN_KINASE_DOM"/>
    <property type="match status" value="1"/>
</dbReference>
<proteinExistence type="predicted"/>
<evidence type="ECO:0000256" key="1">
    <source>
        <dbReference type="ARBA" id="ARBA00022679"/>
    </source>
</evidence>
<dbReference type="Gene3D" id="3.30.200.20">
    <property type="entry name" value="Phosphorylase Kinase, domain 1"/>
    <property type="match status" value="1"/>
</dbReference>
<feature type="compositionally biased region" description="Low complexity" evidence="6">
    <location>
        <begin position="350"/>
        <end position="386"/>
    </location>
</feature>
<evidence type="ECO:0000256" key="2">
    <source>
        <dbReference type="ARBA" id="ARBA00022741"/>
    </source>
</evidence>
<feature type="region of interest" description="Disordered" evidence="6">
    <location>
        <begin position="544"/>
        <end position="572"/>
    </location>
</feature>
<gene>
    <name evidence="8" type="ORF">KJK29_14905</name>
</gene>
<keyword evidence="3 8" id="KW-0418">Kinase</keyword>
<feature type="binding site" evidence="5">
    <location>
        <position position="43"/>
    </location>
    <ligand>
        <name>ATP</name>
        <dbReference type="ChEBI" id="CHEBI:30616"/>
    </ligand>
</feature>
<keyword evidence="1" id="KW-0808">Transferase</keyword>
<evidence type="ECO:0000256" key="4">
    <source>
        <dbReference type="ARBA" id="ARBA00022840"/>
    </source>
</evidence>
<keyword evidence="2 5" id="KW-0547">Nucleotide-binding</keyword>
<dbReference type="InterPro" id="IPR008271">
    <property type="entry name" value="Ser/Thr_kinase_AS"/>
</dbReference>
<dbReference type="EMBL" id="CP075896">
    <property type="protein sequence ID" value="QWB23782.1"/>
    <property type="molecule type" value="Genomic_DNA"/>
</dbReference>
<feature type="region of interest" description="Disordered" evidence="6">
    <location>
        <begin position="290"/>
        <end position="332"/>
    </location>
</feature>
<evidence type="ECO:0000313" key="9">
    <source>
        <dbReference type="Proteomes" id="UP000679629"/>
    </source>
</evidence>
<dbReference type="CDD" id="cd14014">
    <property type="entry name" value="STKc_PknB_like"/>
    <property type="match status" value="1"/>
</dbReference>
<feature type="compositionally biased region" description="Low complexity" evidence="6">
    <location>
        <begin position="299"/>
        <end position="308"/>
    </location>
</feature>
<dbReference type="InterPro" id="IPR000719">
    <property type="entry name" value="Prot_kinase_dom"/>
</dbReference>
<evidence type="ECO:0000259" key="7">
    <source>
        <dbReference type="PROSITE" id="PS50011"/>
    </source>
</evidence>
<keyword evidence="4 5" id="KW-0067">ATP-binding</keyword>
<reference evidence="9" key="1">
    <citation type="submission" date="2021-05" db="EMBL/GenBank/DDBJ databases">
        <title>Direct Submission.</title>
        <authorList>
            <person name="Li K."/>
            <person name="Gao J."/>
        </authorList>
    </citation>
    <scope>NUCLEOTIDE SEQUENCE [LARGE SCALE GENOMIC DNA]</scope>
    <source>
        <strain evidence="9">MG62</strain>
    </source>
</reference>
<feature type="compositionally biased region" description="Low complexity" evidence="6">
    <location>
        <begin position="436"/>
        <end position="456"/>
    </location>
</feature>
<feature type="region of interest" description="Disordered" evidence="6">
    <location>
        <begin position="425"/>
        <end position="470"/>
    </location>
</feature>
<dbReference type="InterPro" id="IPR017441">
    <property type="entry name" value="Protein_kinase_ATP_BS"/>
</dbReference>
<feature type="compositionally biased region" description="Low complexity" evidence="6">
    <location>
        <begin position="322"/>
        <end position="332"/>
    </location>
</feature>
<dbReference type="SUPFAM" id="SSF56112">
    <property type="entry name" value="Protein kinase-like (PK-like)"/>
    <property type="match status" value="1"/>
</dbReference>
<evidence type="ECO:0000256" key="3">
    <source>
        <dbReference type="ARBA" id="ARBA00022777"/>
    </source>
</evidence>
<dbReference type="PROSITE" id="PS00107">
    <property type="entry name" value="PROTEIN_KINASE_ATP"/>
    <property type="match status" value="1"/>
</dbReference>
<dbReference type="SMART" id="SM00220">
    <property type="entry name" value="S_TKc"/>
    <property type="match status" value="1"/>
</dbReference>
<organism evidence="8 9">
    <name type="scientific">Streptomyces koelreuteriae</name>
    <dbReference type="NCBI Taxonomy" id="2838015"/>
    <lineage>
        <taxon>Bacteria</taxon>
        <taxon>Bacillati</taxon>
        <taxon>Actinomycetota</taxon>
        <taxon>Actinomycetes</taxon>
        <taxon>Kitasatosporales</taxon>
        <taxon>Streptomycetaceae</taxon>
        <taxon>Streptomyces</taxon>
    </lineage>
</organism>
<dbReference type="Proteomes" id="UP000679629">
    <property type="component" value="Chromosome"/>
</dbReference>
<feature type="compositionally biased region" description="Pro residues" evidence="6">
    <location>
        <begin position="309"/>
        <end position="321"/>
    </location>
</feature>
<feature type="domain" description="Protein kinase" evidence="7">
    <location>
        <begin position="15"/>
        <end position="267"/>
    </location>
</feature>
<evidence type="ECO:0000256" key="6">
    <source>
        <dbReference type="SAM" id="MobiDB-lite"/>
    </source>
</evidence>
<dbReference type="GO" id="GO:0004674">
    <property type="term" value="F:protein serine/threonine kinase activity"/>
    <property type="evidence" value="ECO:0007669"/>
    <property type="project" value="UniProtKB-KW"/>
</dbReference>
<keyword evidence="8" id="KW-0723">Serine/threonine-protein kinase</keyword>
<dbReference type="PANTHER" id="PTHR43289:SF34">
    <property type="entry name" value="SERINE_THREONINE-PROTEIN KINASE YBDM-RELATED"/>
    <property type="match status" value="1"/>
</dbReference>
<name>A0ABX8FRM4_9ACTN</name>
<dbReference type="Gene3D" id="1.10.510.10">
    <property type="entry name" value="Transferase(Phosphotransferase) domain 1"/>
    <property type="match status" value="1"/>
</dbReference>
<evidence type="ECO:0000313" key="8">
    <source>
        <dbReference type="EMBL" id="QWB23782.1"/>
    </source>
</evidence>
<protein>
    <submittedName>
        <fullName evidence="8">Serine/threonine protein kinase</fullName>
    </submittedName>
</protein>
<dbReference type="RefSeq" id="WP_215119614.1">
    <property type="nucleotide sequence ID" value="NZ_CP075896.1"/>
</dbReference>
<dbReference type="InterPro" id="IPR011009">
    <property type="entry name" value="Kinase-like_dom_sf"/>
</dbReference>
<dbReference type="Pfam" id="PF00069">
    <property type="entry name" value="Pkinase"/>
    <property type="match status" value="1"/>
</dbReference>
<dbReference type="PANTHER" id="PTHR43289">
    <property type="entry name" value="MITOGEN-ACTIVATED PROTEIN KINASE KINASE KINASE 20-RELATED"/>
    <property type="match status" value="1"/>
</dbReference>
<sequence>MDALSPDDAHEIAGYRLRARLGEGGMGMVYLSHTRGGQPVALKVVRREYAQDLEFRKRFSQEVAAARRVQGPYTAPVLDSFTDGPEPWLAIGYVPGPSLASAVYQHGALPLRTVLQLTAGIAEALQTIHAAGVIHRDLKPSNVLLASDGPRVIDFGIARAADTTALTGTDVRLGTPAYMAPEQAMGGDVTPALDVFALGLVAFFAATGRHPFGEGASHALLYRIVSNEPGLDACPDELRGVIAGCLAKDPGARPTPEQIIEACHTLAGTQGLIRHEGWWLPPAVQEQISRQEETLRLHSSPAPAAAGPSPAPQVPTQPGVPPQAAFAAAVPTRPAHSPADAFMAAAPTAPAYSPQPAAAPGAMASAPGAAASAPGATGAAPGATGADRPATSRRTPLIAALAVVAALAVGGGSVAAYQVLTDDSRDTTASGDTQRATGGADPAADAAASPSATPTSEDGPKSEAGWQISARDKSLVLRAPKYTPTAEDIGSGTMCRPSDATILDINDLSVETGAGYVPSSGGWLTYTDCPDPIKVNGIRLADDEGSFGTTTERRPTPTACRDSALGGTLPNPIPLSQIRNDSVLKSGTGLCVVSGEGAVTHLWITKVNAGADDNDRLRTYVATATQWKPE</sequence>
<dbReference type="PROSITE" id="PS00108">
    <property type="entry name" value="PROTEIN_KINASE_ST"/>
    <property type="match status" value="1"/>
</dbReference>
<evidence type="ECO:0000256" key="5">
    <source>
        <dbReference type="PROSITE-ProRule" id="PRU10141"/>
    </source>
</evidence>
<feature type="region of interest" description="Disordered" evidence="6">
    <location>
        <begin position="350"/>
        <end position="391"/>
    </location>
</feature>
<accession>A0ABX8FRM4</accession>